<dbReference type="Proteomes" id="UP001279734">
    <property type="component" value="Unassembled WGS sequence"/>
</dbReference>
<keyword evidence="3" id="KW-1185">Reference proteome</keyword>
<proteinExistence type="predicted"/>
<feature type="region of interest" description="Disordered" evidence="1">
    <location>
        <begin position="131"/>
        <end position="152"/>
    </location>
</feature>
<gene>
    <name evidence="2" type="ORF">Nepgr_017818</name>
</gene>
<feature type="compositionally biased region" description="Gly residues" evidence="1">
    <location>
        <begin position="143"/>
        <end position="152"/>
    </location>
</feature>
<evidence type="ECO:0000256" key="1">
    <source>
        <dbReference type="SAM" id="MobiDB-lite"/>
    </source>
</evidence>
<dbReference type="EMBL" id="BSYO01000016">
    <property type="protein sequence ID" value="GMH15977.1"/>
    <property type="molecule type" value="Genomic_DNA"/>
</dbReference>
<evidence type="ECO:0000313" key="2">
    <source>
        <dbReference type="EMBL" id="GMH15977.1"/>
    </source>
</evidence>
<comment type="caution">
    <text evidence="2">The sequence shown here is derived from an EMBL/GenBank/DDBJ whole genome shotgun (WGS) entry which is preliminary data.</text>
</comment>
<reference evidence="2" key="1">
    <citation type="submission" date="2023-05" db="EMBL/GenBank/DDBJ databases">
        <title>Nepenthes gracilis genome sequencing.</title>
        <authorList>
            <person name="Fukushima K."/>
        </authorList>
    </citation>
    <scope>NUCLEOTIDE SEQUENCE</scope>
    <source>
        <strain evidence="2">SING2019-196</strain>
    </source>
</reference>
<sequence>MNSLPDLSVFVQISVKSRLACILSRIFHAYSSMKLPTVISHLKDSFEKNAIKTCQSLAVIQFSTSSMSLLPQKPARKDSNAAMAYCSIFFIEVECNSLAYKCLGSEAIRDELTRPVIEGLEEESWGGAKDFGDDFGSPWTDGYSGGGGESGV</sequence>
<name>A0AAD3ST01_NEPGR</name>
<dbReference type="AlphaFoldDB" id="A0AAD3ST01"/>
<accession>A0AAD3ST01</accession>
<evidence type="ECO:0000313" key="3">
    <source>
        <dbReference type="Proteomes" id="UP001279734"/>
    </source>
</evidence>
<organism evidence="2 3">
    <name type="scientific">Nepenthes gracilis</name>
    <name type="common">Slender pitcher plant</name>
    <dbReference type="NCBI Taxonomy" id="150966"/>
    <lineage>
        <taxon>Eukaryota</taxon>
        <taxon>Viridiplantae</taxon>
        <taxon>Streptophyta</taxon>
        <taxon>Embryophyta</taxon>
        <taxon>Tracheophyta</taxon>
        <taxon>Spermatophyta</taxon>
        <taxon>Magnoliopsida</taxon>
        <taxon>eudicotyledons</taxon>
        <taxon>Gunneridae</taxon>
        <taxon>Pentapetalae</taxon>
        <taxon>Caryophyllales</taxon>
        <taxon>Nepenthaceae</taxon>
        <taxon>Nepenthes</taxon>
    </lineage>
</organism>
<protein>
    <submittedName>
        <fullName evidence="2">Uncharacterized protein</fullName>
    </submittedName>
</protein>